<dbReference type="GeneID" id="36347252"/>
<dbReference type="AlphaFoldDB" id="A0A2P5A2L3"/>
<sequence length="77" mass="8917">MYRIFRAFFFLPRAGQNKSIRVIVAEPAIFFGTSQQLMTGEAKTRITVTSSYYYRLLEPSLEAGRGYEETIPKRQDC</sequence>
<organism evidence="1 2">
    <name type="scientific">Trichoderma gamsii</name>
    <dbReference type="NCBI Taxonomy" id="398673"/>
    <lineage>
        <taxon>Eukaryota</taxon>
        <taxon>Fungi</taxon>
        <taxon>Dikarya</taxon>
        <taxon>Ascomycota</taxon>
        <taxon>Pezizomycotina</taxon>
        <taxon>Sordariomycetes</taxon>
        <taxon>Hypocreomycetidae</taxon>
        <taxon>Hypocreales</taxon>
        <taxon>Hypocreaceae</taxon>
        <taxon>Trichoderma</taxon>
    </lineage>
</organism>
<accession>A0A2P5A2L3</accession>
<dbReference type="EMBL" id="JPDN02000001">
    <property type="protein sequence ID" value="PON30788.1"/>
    <property type="molecule type" value="Genomic_DNA"/>
</dbReference>
<comment type="caution">
    <text evidence="1">The sequence shown here is derived from an EMBL/GenBank/DDBJ whole genome shotgun (WGS) entry which is preliminary data.</text>
</comment>
<name>A0A2P5A2L3_9HYPO</name>
<reference evidence="1 2" key="1">
    <citation type="journal article" date="2016" name="Genome Announc.">
        <title>Draft Whole-Genome Sequence of Trichoderma gamsii T6085, a Promising Biocontrol Agent of Fusarium Head Blight on Wheat.</title>
        <authorList>
            <person name="Baroncelli R."/>
            <person name="Zapparata A."/>
            <person name="Piaggeschi G."/>
            <person name="Sarrocco S."/>
            <person name="Vannacci G."/>
        </authorList>
    </citation>
    <scope>NUCLEOTIDE SEQUENCE [LARGE SCALE GENOMIC DNA]</scope>
    <source>
        <strain evidence="1 2">T6085</strain>
    </source>
</reference>
<protein>
    <submittedName>
        <fullName evidence="1">Uncharacterized protein</fullName>
    </submittedName>
</protein>
<dbReference type="Proteomes" id="UP000054821">
    <property type="component" value="Unassembled WGS sequence"/>
</dbReference>
<evidence type="ECO:0000313" key="1">
    <source>
        <dbReference type="EMBL" id="PON30788.1"/>
    </source>
</evidence>
<dbReference type="RefSeq" id="XP_024406723.1">
    <property type="nucleotide sequence ID" value="XM_024548508.1"/>
</dbReference>
<gene>
    <name evidence="1" type="ORF">TGAM01_v200208</name>
</gene>
<keyword evidence="2" id="KW-1185">Reference proteome</keyword>
<evidence type="ECO:0000313" key="2">
    <source>
        <dbReference type="Proteomes" id="UP000054821"/>
    </source>
</evidence>
<proteinExistence type="predicted"/>